<keyword evidence="1" id="KW-0732">Signal</keyword>
<protein>
    <recommendedName>
        <fullName evidence="2">Endonuclease/exonuclease/phosphatase domain-containing protein</fullName>
    </recommendedName>
</protein>
<dbReference type="GO" id="GO:0016020">
    <property type="term" value="C:membrane"/>
    <property type="evidence" value="ECO:0007669"/>
    <property type="project" value="GOC"/>
</dbReference>
<dbReference type="EMBL" id="CAJVAS010000025">
    <property type="protein sequence ID" value="CAG7643752.1"/>
    <property type="molecule type" value="Genomic_DNA"/>
</dbReference>
<evidence type="ECO:0000259" key="2">
    <source>
        <dbReference type="Pfam" id="PF03372"/>
    </source>
</evidence>
<accession>A0A916K4I1</accession>
<comment type="caution">
    <text evidence="3">The sequence shown here is derived from an EMBL/GenBank/DDBJ whole genome shotgun (WGS) entry which is preliminary data.</text>
</comment>
<gene>
    <name evidence="3" type="ORF">PAESOLCIP111_04546</name>
</gene>
<dbReference type="GO" id="GO:0003824">
    <property type="term" value="F:catalytic activity"/>
    <property type="evidence" value="ECO:0007669"/>
    <property type="project" value="InterPro"/>
</dbReference>
<dbReference type="InterPro" id="IPR005135">
    <property type="entry name" value="Endo/exonuclease/phosphatase"/>
</dbReference>
<sequence length="294" mass="32215">MGKFRHMFHVTLIAALFLTTFVPAGQSRAEQTPPELPSVAEVPVKVMSFNILHGAGTDGVLDLNRTASVIRDSCAELVGLQEVDVHFRARSNFEDQAQRLAEMLDMHYVFGANLDQDPLEPGAPRRQYGTAVLSKYPILESHNYHLSSFGLEQRGLLETKIYVNGASVYFYTTHLGTVEQRLTQVNEILTITGARSGTKIITGDFNSVPSSTPIQTMKTVYKDGFADQNNAHTAPSNAPNARIDYIFTSENISLTSKSVITSNPVASDHLPIVGTVVLPPDNPSYNGFKSIFAQ</sequence>
<dbReference type="PANTHER" id="PTHR14859">
    <property type="entry name" value="CALCOFLUOR WHITE HYPERSENSITIVE PROTEIN PRECURSOR"/>
    <property type="match status" value="1"/>
</dbReference>
<dbReference type="AlphaFoldDB" id="A0A916K4I1"/>
<dbReference type="GO" id="GO:0006506">
    <property type="term" value="P:GPI anchor biosynthetic process"/>
    <property type="evidence" value="ECO:0007669"/>
    <property type="project" value="TreeGrafter"/>
</dbReference>
<proteinExistence type="predicted"/>
<dbReference type="Pfam" id="PF03372">
    <property type="entry name" value="Exo_endo_phos"/>
    <property type="match status" value="1"/>
</dbReference>
<dbReference type="Proteomes" id="UP000693672">
    <property type="component" value="Unassembled WGS sequence"/>
</dbReference>
<feature type="signal peptide" evidence="1">
    <location>
        <begin position="1"/>
        <end position="24"/>
    </location>
</feature>
<name>A0A916K4I1_9BACL</name>
<evidence type="ECO:0000313" key="3">
    <source>
        <dbReference type="EMBL" id="CAG7643752.1"/>
    </source>
</evidence>
<feature type="chain" id="PRO_5039321360" description="Endonuclease/exonuclease/phosphatase domain-containing protein" evidence="1">
    <location>
        <begin position="25"/>
        <end position="294"/>
    </location>
</feature>
<feature type="domain" description="Endonuclease/exonuclease/phosphatase" evidence="2">
    <location>
        <begin position="47"/>
        <end position="269"/>
    </location>
</feature>
<keyword evidence="4" id="KW-1185">Reference proteome</keyword>
<organism evidence="3 4">
    <name type="scientific">Paenibacillus solanacearum</name>
    <dbReference type="NCBI Taxonomy" id="2048548"/>
    <lineage>
        <taxon>Bacteria</taxon>
        <taxon>Bacillati</taxon>
        <taxon>Bacillota</taxon>
        <taxon>Bacilli</taxon>
        <taxon>Bacillales</taxon>
        <taxon>Paenibacillaceae</taxon>
        <taxon>Paenibacillus</taxon>
    </lineage>
</organism>
<dbReference type="PANTHER" id="PTHR14859:SF15">
    <property type="entry name" value="ENDONUCLEASE_EXONUCLEASE_PHOSPHATASE DOMAIN-CONTAINING PROTEIN"/>
    <property type="match status" value="1"/>
</dbReference>
<dbReference type="RefSeq" id="WP_246627591.1">
    <property type="nucleotide sequence ID" value="NZ_CAJVAS010000025.1"/>
</dbReference>
<dbReference type="InterPro" id="IPR051916">
    <property type="entry name" value="GPI-anchor_lipid_remodeler"/>
</dbReference>
<reference evidence="3" key="1">
    <citation type="submission" date="2021-06" db="EMBL/GenBank/DDBJ databases">
        <authorList>
            <person name="Criscuolo A."/>
        </authorList>
    </citation>
    <scope>NUCLEOTIDE SEQUENCE</scope>
    <source>
        <strain evidence="3">CIP111600</strain>
    </source>
</reference>
<evidence type="ECO:0000256" key="1">
    <source>
        <dbReference type="SAM" id="SignalP"/>
    </source>
</evidence>
<evidence type="ECO:0000313" key="4">
    <source>
        <dbReference type="Proteomes" id="UP000693672"/>
    </source>
</evidence>